<organism evidence="2 3">
    <name type="scientific">Nocardioides bruguierae</name>
    <dbReference type="NCBI Taxonomy" id="2945102"/>
    <lineage>
        <taxon>Bacteria</taxon>
        <taxon>Bacillati</taxon>
        <taxon>Actinomycetota</taxon>
        <taxon>Actinomycetes</taxon>
        <taxon>Propionibacteriales</taxon>
        <taxon>Nocardioidaceae</taxon>
        <taxon>Nocardioides</taxon>
    </lineage>
</organism>
<evidence type="ECO:0000313" key="3">
    <source>
        <dbReference type="Proteomes" id="UP001139485"/>
    </source>
</evidence>
<dbReference type="EMBL" id="JAMOIL010000005">
    <property type="protein sequence ID" value="MCM0619607.1"/>
    <property type="molecule type" value="Genomic_DNA"/>
</dbReference>
<keyword evidence="2" id="KW-0540">Nuclease</keyword>
<evidence type="ECO:0000259" key="1">
    <source>
        <dbReference type="Pfam" id="PF04480"/>
    </source>
</evidence>
<dbReference type="Pfam" id="PF04480">
    <property type="entry name" value="DUF559"/>
    <property type="match status" value="1"/>
</dbReference>
<feature type="domain" description="DUF559" evidence="1">
    <location>
        <begin position="244"/>
        <end position="315"/>
    </location>
</feature>
<gene>
    <name evidence="2" type="ORF">M8330_04780</name>
</gene>
<evidence type="ECO:0000313" key="2">
    <source>
        <dbReference type="EMBL" id="MCM0619607.1"/>
    </source>
</evidence>
<dbReference type="AlphaFoldDB" id="A0A9X2D689"/>
<comment type="caution">
    <text evidence="2">The sequence shown here is derived from an EMBL/GenBank/DDBJ whole genome shotgun (WGS) entry which is preliminary data.</text>
</comment>
<dbReference type="Gene3D" id="3.40.960.10">
    <property type="entry name" value="VSR Endonuclease"/>
    <property type="match status" value="1"/>
</dbReference>
<proteinExistence type="predicted"/>
<keyword evidence="2" id="KW-0255">Endonuclease</keyword>
<reference evidence="2" key="1">
    <citation type="submission" date="2022-05" db="EMBL/GenBank/DDBJ databases">
        <authorList>
            <person name="Tuo L."/>
        </authorList>
    </citation>
    <scope>NUCLEOTIDE SEQUENCE</scope>
    <source>
        <strain evidence="2">BSK12Z-4</strain>
    </source>
</reference>
<dbReference type="InterPro" id="IPR007569">
    <property type="entry name" value="DUF559"/>
</dbReference>
<keyword evidence="3" id="KW-1185">Reference proteome</keyword>
<name>A0A9X2D689_9ACTN</name>
<sequence>MVGRDGDIGTRVGGMHRWRFDDPVLARARALGEAQGGALGRRQAYSLGMPRWLIVREVKQGRWRRVTSQVVAVHCGPMTDDGHRWAAVLSGGPRAVLDGAASLQASGLERFRSPSVRVSVPRGARIRRTRAYDIRQTRRWAAGDVADAPGTPRTRPAVAAVRAGLWARTDKEASLVVTMAVQQSVARVEDVARELLRVRRDKRRLLLHALVNDLLDGVRSLGELDVARELRRRGLPEPSRQHLRRDSRGRYVLDLYWPELGLVVEIDGIHHQWAENVVADALRQNALALAGDTVLRLPLLGLRLAPDEFYDQIARAIADRRPLAA</sequence>
<accession>A0A9X2D689</accession>
<dbReference type="RefSeq" id="WP_250826409.1">
    <property type="nucleotide sequence ID" value="NZ_JAMOIL010000005.1"/>
</dbReference>
<protein>
    <submittedName>
        <fullName evidence="2">Endonuclease domain-containing protein</fullName>
    </submittedName>
</protein>
<keyword evidence="2" id="KW-0378">Hydrolase</keyword>
<dbReference type="GO" id="GO:0004519">
    <property type="term" value="F:endonuclease activity"/>
    <property type="evidence" value="ECO:0007669"/>
    <property type="project" value="UniProtKB-KW"/>
</dbReference>
<dbReference type="Proteomes" id="UP001139485">
    <property type="component" value="Unassembled WGS sequence"/>
</dbReference>